<dbReference type="GO" id="GO:0005681">
    <property type="term" value="C:spliceosomal complex"/>
    <property type="evidence" value="ECO:0007669"/>
    <property type="project" value="UniProtKB-UniRule"/>
</dbReference>
<dbReference type="GO" id="GO:0000956">
    <property type="term" value="P:nuclear-transcribed mRNA catabolic process"/>
    <property type="evidence" value="ECO:0007669"/>
    <property type="project" value="UniProtKB-UniRule"/>
</dbReference>
<sequence>HLLSLLKTAQGHHMLQKGETYNVHLVSYDTWMNIHLREVIYASKIVLFSNFVLGLIFWRMLKCYIHGNTTKYLSVSGK</sequence>
<keyword evidence="9" id="KW-0812">Transmembrane</keyword>
<gene>
    <name evidence="8" type="primary">LSM4</name>
    <name evidence="11" type="ORF">RJ641_035080</name>
</gene>
<comment type="function">
    <text evidence="8">Binds specifically to the 3'-terminal U-tract of U6 snRNA.</text>
</comment>
<comment type="subcellular location">
    <subcellularLocation>
        <location evidence="1 8">Nucleus</location>
    </subcellularLocation>
</comment>
<feature type="non-terminal residue" evidence="11">
    <location>
        <position position="78"/>
    </location>
</feature>
<dbReference type="Pfam" id="PF01423">
    <property type="entry name" value="LSM"/>
    <property type="match status" value="1"/>
</dbReference>
<comment type="subunit">
    <text evidence="8">LSm subunits form a heteromer with a doughnut shape.</text>
</comment>
<keyword evidence="7 8" id="KW-0539">Nucleus</keyword>
<evidence type="ECO:0000256" key="5">
    <source>
        <dbReference type="ARBA" id="ARBA00022884"/>
    </source>
</evidence>
<dbReference type="InterPro" id="IPR010920">
    <property type="entry name" value="LSM_dom_sf"/>
</dbReference>
<dbReference type="Gene3D" id="2.30.30.100">
    <property type="match status" value="1"/>
</dbReference>
<keyword evidence="6 8" id="KW-0508">mRNA splicing</keyword>
<dbReference type="InterPro" id="IPR001163">
    <property type="entry name" value="Sm_dom_euk/arc"/>
</dbReference>
<dbReference type="GO" id="GO:0000398">
    <property type="term" value="P:mRNA splicing, via spliceosome"/>
    <property type="evidence" value="ECO:0007669"/>
    <property type="project" value="InterPro"/>
</dbReference>
<keyword evidence="5 8" id="KW-0694">RNA-binding</keyword>
<keyword evidence="12" id="KW-1185">Reference proteome</keyword>
<dbReference type="Proteomes" id="UP001370490">
    <property type="component" value="Unassembled WGS sequence"/>
</dbReference>
<feature type="domain" description="Sm" evidence="10">
    <location>
        <begin position="14"/>
        <end position="57"/>
    </location>
</feature>
<evidence type="ECO:0000259" key="10">
    <source>
        <dbReference type="Pfam" id="PF01423"/>
    </source>
</evidence>
<evidence type="ECO:0000256" key="6">
    <source>
        <dbReference type="ARBA" id="ARBA00023187"/>
    </source>
</evidence>
<feature type="transmembrane region" description="Helical" evidence="9">
    <location>
        <begin position="39"/>
        <end position="58"/>
    </location>
</feature>
<name>A0AAN8VIX9_9MAGN</name>
<proteinExistence type="inferred from homology"/>
<evidence type="ECO:0000256" key="3">
    <source>
        <dbReference type="ARBA" id="ARBA00022664"/>
    </source>
</evidence>
<keyword evidence="4 8" id="KW-0747">Spliceosome</keyword>
<feature type="non-terminal residue" evidence="11">
    <location>
        <position position="1"/>
    </location>
</feature>
<dbReference type="EMBL" id="JBAMMX010000008">
    <property type="protein sequence ID" value="KAK6934925.1"/>
    <property type="molecule type" value="Genomic_DNA"/>
</dbReference>
<dbReference type="InterPro" id="IPR034101">
    <property type="entry name" value="Lsm4"/>
</dbReference>
<evidence type="ECO:0000256" key="2">
    <source>
        <dbReference type="ARBA" id="ARBA00006850"/>
    </source>
</evidence>
<evidence type="ECO:0000256" key="1">
    <source>
        <dbReference type="ARBA" id="ARBA00004123"/>
    </source>
</evidence>
<comment type="caution">
    <text evidence="11">The sequence shown here is derived from an EMBL/GenBank/DDBJ whole genome shotgun (WGS) entry which is preliminary data.</text>
</comment>
<keyword evidence="9" id="KW-1133">Transmembrane helix</keyword>
<dbReference type="GO" id="GO:0003723">
    <property type="term" value="F:RNA binding"/>
    <property type="evidence" value="ECO:0007669"/>
    <property type="project" value="UniProtKB-KW"/>
</dbReference>
<keyword evidence="9" id="KW-0472">Membrane</keyword>
<reference evidence="11 12" key="1">
    <citation type="submission" date="2023-12" db="EMBL/GenBank/DDBJ databases">
        <title>A high-quality genome assembly for Dillenia turbinata (Dilleniales).</title>
        <authorList>
            <person name="Chanderbali A."/>
        </authorList>
    </citation>
    <scope>NUCLEOTIDE SEQUENCE [LARGE SCALE GENOMIC DNA]</scope>
    <source>
        <strain evidence="11">LSX21</strain>
        <tissue evidence="11">Leaf</tissue>
    </source>
</reference>
<evidence type="ECO:0000256" key="4">
    <source>
        <dbReference type="ARBA" id="ARBA00022728"/>
    </source>
</evidence>
<keyword evidence="8" id="KW-0687">Ribonucleoprotein</keyword>
<evidence type="ECO:0000313" key="11">
    <source>
        <dbReference type="EMBL" id="KAK6934925.1"/>
    </source>
</evidence>
<dbReference type="InterPro" id="IPR027141">
    <property type="entry name" value="LSm4/Sm_D1/D3"/>
</dbReference>
<evidence type="ECO:0000256" key="8">
    <source>
        <dbReference type="RuleBase" id="RU365049"/>
    </source>
</evidence>
<accession>A0AAN8VIX9</accession>
<keyword evidence="3 8" id="KW-0507">mRNA processing</keyword>
<evidence type="ECO:0000256" key="7">
    <source>
        <dbReference type="ARBA" id="ARBA00023242"/>
    </source>
</evidence>
<protein>
    <recommendedName>
        <fullName evidence="8">U6 snRNA-associated Sm-like protein LSm4</fullName>
    </recommendedName>
</protein>
<comment type="similarity">
    <text evidence="2 8">Belongs to the snRNP Sm proteins family.</text>
</comment>
<organism evidence="11 12">
    <name type="scientific">Dillenia turbinata</name>
    <dbReference type="NCBI Taxonomy" id="194707"/>
    <lineage>
        <taxon>Eukaryota</taxon>
        <taxon>Viridiplantae</taxon>
        <taxon>Streptophyta</taxon>
        <taxon>Embryophyta</taxon>
        <taxon>Tracheophyta</taxon>
        <taxon>Spermatophyta</taxon>
        <taxon>Magnoliopsida</taxon>
        <taxon>eudicotyledons</taxon>
        <taxon>Gunneridae</taxon>
        <taxon>Pentapetalae</taxon>
        <taxon>Dilleniales</taxon>
        <taxon>Dilleniaceae</taxon>
        <taxon>Dillenia</taxon>
    </lineage>
</organism>
<evidence type="ECO:0000313" key="12">
    <source>
        <dbReference type="Proteomes" id="UP001370490"/>
    </source>
</evidence>
<dbReference type="AlphaFoldDB" id="A0AAN8VIX9"/>
<dbReference type="SUPFAM" id="SSF50182">
    <property type="entry name" value="Sm-like ribonucleoproteins"/>
    <property type="match status" value="1"/>
</dbReference>
<dbReference type="CDD" id="cd01723">
    <property type="entry name" value="LSm4"/>
    <property type="match status" value="1"/>
</dbReference>
<dbReference type="PANTHER" id="PTHR23338">
    <property type="entry name" value="SMALL NUCLEAR RIBONUCLEOPROTEIN SM"/>
    <property type="match status" value="1"/>
</dbReference>
<evidence type="ECO:0000256" key="9">
    <source>
        <dbReference type="SAM" id="Phobius"/>
    </source>
</evidence>